<dbReference type="EMBL" id="CAJHJG010004013">
    <property type="protein sequence ID" value="CAD6937532.1"/>
    <property type="molecule type" value="Genomic_DNA"/>
</dbReference>
<accession>A0A177UYZ3</accession>
<evidence type="ECO:0000313" key="4">
    <source>
        <dbReference type="Proteomes" id="UP000077671"/>
    </source>
</evidence>
<keyword evidence="1" id="KW-0732">Signal</keyword>
<dbReference type="Proteomes" id="UP000836402">
    <property type="component" value="Unassembled WGS sequence"/>
</dbReference>
<reference evidence="2" key="3">
    <citation type="submission" date="2020-10" db="EMBL/GenBank/DDBJ databases">
        <authorList>
            <person name="Sedaghatjoo S."/>
        </authorList>
    </citation>
    <scope>NUCLEOTIDE SEQUENCE</scope>
    <source>
        <strain evidence="2">AZH3</strain>
    </source>
</reference>
<keyword evidence="5" id="KW-1185">Reference proteome</keyword>
<dbReference type="SUPFAM" id="SSF53474">
    <property type="entry name" value="alpha/beta-Hydrolases"/>
    <property type="match status" value="1"/>
</dbReference>
<dbReference type="EMBL" id="LWDD02000084">
    <property type="protein sequence ID" value="KAE8264191.1"/>
    <property type="molecule type" value="Genomic_DNA"/>
</dbReference>
<feature type="chain" id="PRO_5044550225" evidence="1">
    <location>
        <begin position="30"/>
        <end position="497"/>
    </location>
</feature>
<protein>
    <submittedName>
        <fullName evidence="3">Uncharacterized protein</fullName>
    </submittedName>
</protein>
<gene>
    <name evidence="3" type="ORF">A4X03_0g1134</name>
    <name evidence="2" type="ORF">JKIAZH3_G1973</name>
</gene>
<dbReference type="Gene3D" id="3.40.50.1820">
    <property type="entry name" value="alpha/beta hydrolase"/>
    <property type="match status" value="1"/>
</dbReference>
<reference evidence="3" key="2">
    <citation type="journal article" date="2019" name="IMA Fungus">
        <title>Genome sequencing and comparison of five Tilletia species to identify candidate genes for the detection of regulated species infecting wheat.</title>
        <authorList>
            <person name="Nguyen H.D.T."/>
            <person name="Sultana T."/>
            <person name="Kesanakurti P."/>
            <person name="Hambleton S."/>
        </authorList>
    </citation>
    <scope>NUCLEOTIDE SEQUENCE</scope>
    <source>
        <strain evidence="3">DAOMC 238032</strain>
    </source>
</reference>
<evidence type="ECO:0000313" key="5">
    <source>
        <dbReference type="Proteomes" id="UP000836402"/>
    </source>
</evidence>
<sequence length="497" mass="53982">MKVSTSTSAVVALLPAVAPLASLAALATGVGTFTTQQSGQWLYYDLNTDEIFFGSLAKNSPPATVFNISAGPIEGNYKVQATDNHLYVSSGTGSSVAAARTQVASTYEMFNLTQKSDGSFYFRAWNGAFAKTMYGAMDSSSRLAFTISPSSASSAVKFNWSPKPYTTLSGRGITYRTFSAGSSASALKYNVSVFYQPQQTAETSTSSLFSHTYAYSVKWIGNAHQPDRPMLMYLGGSDARTNDVRQETTVLDKTQSTGFPKVLTTNSTLARALLKNYLVVVPASPTCYNTTTSSYTENNCGVPKSNHFIKHYRPWELKRIYDEVNSRFAFDTTRFALVGTGMGGRGGLRFLLEYPTLPAAVSMVSGALETSDSAYIKAQPYVTWNSGEGCWDVTQPNVGGKCASEHVIQPTMQDGHKLTGFPIRLWSSRYDDVDTLAEATDTCKMVNSGSGGNCTVIDTQAPNHGAMAYYSRDVSDVDWLASYQRQPGQPSRLIRRS</sequence>
<dbReference type="InterPro" id="IPR029058">
    <property type="entry name" value="AB_hydrolase_fold"/>
</dbReference>
<dbReference type="AlphaFoldDB" id="A0A177UYZ3"/>
<organism evidence="3 4">
    <name type="scientific">Tilletia caries</name>
    <name type="common">wheat bunt fungus</name>
    <dbReference type="NCBI Taxonomy" id="13290"/>
    <lineage>
        <taxon>Eukaryota</taxon>
        <taxon>Fungi</taxon>
        <taxon>Dikarya</taxon>
        <taxon>Basidiomycota</taxon>
        <taxon>Ustilaginomycotina</taxon>
        <taxon>Exobasidiomycetes</taxon>
        <taxon>Tilletiales</taxon>
        <taxon>Tilletiaceae</taxon>
        <taxon>Tilletia</taxon>
    </lineage>
</organism>
<evidence type="ECO:0000256" key="1">
    <source>
        <dbReference type="SAM" id="SignalP"/>
    </source>
</evidence>
<reference evidence="3" key="1">
    <citation type="submission" date="2016-04" db="EMBL/GenBank/DDBJ databases">
        <authorList>
            <person name="Nguyen H.D."/>
            <person name="Kesanakurti P."/>
            <person name="Cullis J."/>
            <person name="Levesque C.A."/>
            <person name="Hambleton S."/>
        </authorList>
    </citation>
    <scope>NUCLEOTIDE SEQUENCE</scope>
    <source>
        <strain evidence="3">DAOMC 238032</strain>
    </source>
</reference>
<feature type="signal peptide" evidence="1">
    <location>
        <begin position="1"/>
        <end position="29"/>
    </location>
</feature>
<evidence type="ECO:0000313" key="2">
    <source>
        <dbReference type="EMBL" id="CAD6937532.1"/>
    </source>
</evidence>
<dbReference type="InterPro" id="IPR000801">
    <property type="entry name" value="Esterase-like"/>
</dbReference>
<evidence type="ECO:0000313" key="3">
    <source>
        <dbReference type="EMBL" id="KAE8264191.1"/>
    </source>
</evidence>
<name>A0A177UYZ3_9BASI</name>
<proteinExistence type="predicted"/>
<comment type="caution">
    <text evidence="3">The sequence shown here is derived from an EMBL/GenBank/DDBJ whole genome shotgun (WGS) entry which is preliminary data.</text>
</comment>
<dbReference type="Pfam" id="PF00756">
    <property type="entry name" value="Esterase"/>
    <property type="match status" value="1"/>
</dbReference>
<dbReference type="Proteomes" id="UP000077671">
    <property type="component" value="Unassembled WGS sequence"/>
</dbReference>